<dbReference type="EMBL" id="FNTX01000002">
    <property type="protein sequence ID" value="SEE84139.1"/>
    <property type="molecule type" value="Genomic_DNA"/>
</dbReference>
<keyword evidence="3" id="KW-1185">Reference proteome</keyword>
<evidence type="ECO:0000313" key="3">
    <source>
        <dbReference type="Proteomes" id="UP000199220"/>
    </source>
</evidence>
<reference evidence="3" key="1">
    <citation type="submission" date="2016-10" db="EMBL/GenBank/DDBJ databases">
        <authorList>
            <person name="Varghese N."/>
            <person name="Submissions S."/>
        </authorList>
    </citation>
    <scope>NUCLEOTIDE SEQUENCE [LARGE SCALE GENOMIC DNA]</scope>
    <source>
        <strain evidence="3">DSM 21368</strain>
    </source>
</reference>
<keyword evidence="1" id="KW-1133">Transmembrane helix</keyword>
<organism evidence="2 3">
    <name type="scientific">Ruania alba</name>
    <dbReference type="NCBI Taxonomy" id="648782"/>
    <lineage>
        <taxon>Bacteria</taxon>
        <taxon>Bacillati</taxon>
        <taxon>Actinomycetota</taxon>
        <taxon>Actinomycetes</taxon>
        <taxon>Micrococcales</taxon>
        <taxon>Ruaniaceae</taxon>
        <taxon>Ruania</taxon>
    </lineage>
</organism>
<proteinExistence type="predicted"/>
<name>A0A1H5M3Y6_9MICO</name>
<evidence type="ECO:0000313" key="2">
    <source>
        <dbReference type="EMBL" id="SEE84139.1"/>
    </source>
</evidence>
<feature type="transmembrane region" description="Helical" evidence="1">
    <location>
        <begin position="97"/>
        <end position="117"/>
    </location>
</feature>
<evidence type="ECO:0000256" key="1">
    <source>
        <dbReference type="SAM" id="Phobius"/>
    </source>
</evidence>
<dbReference type="Proteomes" id="UP000199220">
    <property type="component" value="Unassembled WGS sequence"/>
</dbReference>
<dbReference type="AlphaFoldDB" id="A0A1H5M3Y6"/>
<sequence length="158" mass="16556">MAHPQHPGHPPWGPAPVTRPRPVTVLVACVLTWVGAPAVLALAGFLLIYSTDAAVQEGVPATNAAIHRVVGWLMVAACLTGVGAAIGTLLRKRIGFLTHLITQGALLVLGAVVTFTWEPGVPALLMAGAALVITLLFLGRGWYTPTPHRPMPPGWPHP</sequence>
<feature type="transmembrane region" description="Helical" evidence="1">
    <location>
        <begin position="25"/>
        <end position="49"/>
    </location>
</feature>
<keyword evidence="1" id="KW-0472">Membrane</keyword>
<feature type="transmembrane region" description="Helical" evidence="1">
    <location>
        <begin position="69"/>
        <end position="90"/>
    </location>
</feature>
<feature type="transmembrane region" description="Helical" evidence="1">
    <location>
        <begin position="123"/>
        <end position="143"/>
    </location>
</feature>
<gene>
    <name evidence="2" type="ORF">SAMN04488554_3144</name>
</gene>
<keyword evidence="1" id="KW-0812">Transmembrane</keyword>
<protein>
    <submittedName>
        <fullName evidence="2">Uncharacterized protein</fullName>
    </submittedName>
</protein>
<accession>A0A1H5M3Y6</accession>